<dbReference type="CDD" id="cd06171">
    <property type="entry name" value="Sigma70_r4"/>
    <property type="match status" value="1"/>
</dbReference>
<reference evidence="7" key="1">
    <citation type="submission" date="2023-07" db="EMBL/GenBank/DDBJ databases">
        <title>Two novel species in the genus Flavivirga.</title>
        <authorList>
            <person name="Kwon K."/>
        </authorList>
    </citation>
    <scope>NUCLEOTIDE SEQUENCE</scope>
    <source>
        <strain evidence="7">KACC 14157</strain>
    </source>
</reference>
<dbReference type="PANTHER" id="PTHR43133:SF46">
    <property type="entry name" value="RNA POLYMERASE SIGMA-70 FACTOR ECF SUBFAMILY"/>
    <property type="match status" value="1"/>
</dbReference>
<accession>A0ABT8X118</accession>
<name>A0ABT8X118_9FLAO</name>
<evidence type="ECO:0000256" key="3">
    <source>
        <dbReference type="ARBA" id="ARBA00023082"/>
    </source>
</evidence>
<feature type="domain" description="RNA polymerase sigma factor 70 region 4 type 2" evidence="6">
    <location>
        <begin position="121"/>
        <end position="168"/>
    </location>
</feature>
<comment type="caution">
    <text evidence="7">The sequence shown here is derived from an EMBL/GenBank/DDBJ whole genome shotgun (WGS) entry which is preliminary data.</text>
</comment>
<dbReference type="InterPro" id="IPR014327">
    <property type="entry name" value="RNA_pol_sigma70_bacteroid"/>
</dbReference>
<dbReference type="InterPro" id="IPR007627">
    <property type="entry name" value="RNA_pol_sigma70_r2"/>
</dbReference>
<proteinExistence type="inferred from homology"/>
<evidence type="ECO:0000256" key="2">
    <source>
        <dbReference type="ARBA" id="ARBA00023015"/>
    </source>
</evidence>
<keyword evidence="2" id="KW-0805">Transcription regulation</keyword>
<sequence>MNEKDAIKRLREGDKTAFKYLFELFYDRLVAYILTYTNDKMLAEDIVQQVFLNLWNGRAKLNEIKNPKSYLYTMVYNLFIDSRKHEKKVNKLLDNIYEKALRERIKEDKSLIDLRIKKMNAIIETLPPKCREILKMNKVQGFKYKEIAEILGISIKTVENQMGLAYKKVRKAFENPSLILFLIKSRNLLKFN</sequence>
<dbReference type="InterPro" id="IPR013324">
    <property type="entry name" value="RNA_pol_sigma_r3/r4-like"/>
</dbReference>
<dbReference type="Gene3D" id="1.10.1740.10">
    <property type="match status" value="1"/>
</dbReference>
<keyword evidence="3" id="KW-0731">Sigma factor</keyword>
<dbReference type="Proteomes" id="UP001176891">
    <property type="component" value="Unassembled WGS sequence"/>
</dbReference>
<dbReference type="InterPro" id="IPR036388">
    <property type="entry name" value="WH-like_DNA-bd_sf"/>
</dbReference>
<dbReference type="InterPro" id="IPR013249">
    <property type="entry name" value="RNA_pol_sigma70_r4_t2"/>
</dbReference>
<dbReference type="NCBIfam" id="TIGR02937">
    <property type="entry name" value="sigma70-ECF"/>
    <property type="match status" value="1"/>
</dbReference>
<dbReference type="InterPro" id="IPR039425">
    <property type="entry name" value="RNA_pol_sigma-70-like"/>
</dbReference>
<dbReference type="InterPro" id="IPR014284">
    <property type="entry name" value="RNA_pol_sigma-70_dom"/>
</dbReference>
<dbReference type="SUPFAM" id="SSF88659">
    <property type="entry name" value="Sigma3 and sigma4 domains of RNA polymerase sigma factors"/>
    <property type="match status" value="1"/>
</dbReference>
<dbReference type="EMBL" id="JAUOEM010000003">
    <property type="protein sequence ID" value="MDO5987621.1"/>
    <property type="molecule type" value="Genomic_DNA"/>
</dbReference>
<evidence type="ECO:0000259" key="5">
    <source>
        <dbReference type="Pfam" id="PF04542"/>
    </source>
</evidence>
<evidence type="ECO:0000256" key="1">
    <source>
        <dbReference type="ARBA" id="ARBA00010641"/>
    </source>
</evidence>
<keyword evidence="4" id="KW-0804">Transcription</keyword>
<dbReference type="Pfam" id="PF04542">
    <property type="entry name" value="Sigma70_r2"/>
    <property type="match status" value="1"/>
</dbReference>
<dbReference type="SUPFAM" id="SSF88946">
    <property type="entry name" value="Sigma2 domain of RNA polymerase sigma factors"/>
    <property type="match status" value="1"/>
</dbReference>
<dbReference type="NCBIfam" id="TIGR02985">
    <property type="entry name" value="Sig70_bacteroi1"/>
    <property type="match status" value="1"/>
</dbReference>
<evidence type="ECO:0000259" key="6">
    <source>
        <dbReference type="Pfam" id="PF08281"/>
    </source>
</evidence>
<protein>
    <submittedName>
        <fullName evidence="7">RNA polymerase sigma-70 factor</fullName>
    </submittedName>
</protein>
<organism evidence="7 8">
    <name type="scientific">Flavivirga amylovorans</name>
    <dbReference type="NCBI Taxonomy" id="870486"/>
    <lineage>
        <taxon>Bacteria</taxon>
        <taxon>Pseudomonadati</taxon>
        <taxon>Bacteroidota</taxon>
        <taxon>Flavobacteriia</taxon>
        <taxon>Flavobacteriales</taxon>
        <taxon>Flavobacteriaceae</taxon>
        <taxon>Flavivirga</taxon>
    </lineage>
</organism>
<evidence type="ECO:0000313" key="8">
    <source>
        <dbReference type="Proteomes" id="UP001176891"/>
    </source>
</evidence>
<dbReference type="RefSeq" id="WP_303282185.1">
    <property type="nucleotide sequence ID" value="NZ_BAABCZ010000010.1"/>
</dbReference>
<feature type="domain" description="RNA polymerase sigma-70 region 2" evidence="5">
    <location>
        <begin position="21"/>
        <end position="87"/>
    </location>
</feature>
<dbReference type="Pfam" id="PF08281">
    <property type="entry name" value="Sigma70_r4_2"/>
    <property type="match status" value="1"/>
</dbReference>
<keyword evidence="8" id="KW-1185">Reference proteome</keyword>
<dbReference type="PANTHER" id="PTHR43133">
    <property type="entry name" value="RNA POLYMERASE ECF-TYPE SIGMA FACTO"/>
    <property type="match status" value="1"/>
</dbReference>
<comment type="similarity">
    <text evidence="1">Belongs to the sigma-70 factor family. ECF subfamily.</text>
</comment>
<gene>
    <name evidence="7" type="ORF">Q4Q39_09445</name>
</gene>
<evidence type="ECO:0000313" key="7">
    <source>
        <dbReference type="EMBL" id="MDO5987621.1"/>
    </source>
</evidence>
<dbReference type="Gene3D" id="1.10.10.10">
    <property type="entry name" value="Winged helix-like DNA-binding domain superfamily/Winged helix DNA-binding domain"/>
    <property type="match status" value="1"/>
</dbReference>
<dbReference type="InterPro" id="IPR013325">
    <property type="entry name" value="RNA_pol_sigma_r2"/>
</dbReference>
<evidence type="ECO:0000256" key="4">
    <source>
        <dbReference type="ARBA" id="ARBA00023163"/>
    </source>
</evidence>